<organism evidence="2">
    <name type="scientific">uncultured Sphingomonas sp</name>
    <dbReference type="NCBI Taxonomy" id="158754"/>
    <lineage>
        <taxon>Bacteria</taxon>
        <taxon>Pseudomonadati</taxon>
        <taxon>Pseudomonadota</taxon>
        <taxon>Alphaproteobacteria</taxon>
        <taxon>Sphingomonadales</taxon>
        <taxon>Sphingomonadaceae</taxon>
        <taxon>Sphingomonas</taxon>
        <taxon>environmental samples</taxon>
    </lineage>
</organism>
<name>A0A6J4TST8_9SPHN</name>
<feature type="region of interest" description="Disordered" evidence="1">
    <location>
        <begin position="70"/>
        <end position="98"/>
    </location>
</feature>
<dbReference type="EMBL" id="CADCWB010000231">
    <property type="protein sequence ID" value="CAA9530665.1"/>
    <property type="molecule type" value="Genomic_DNA"/>
</dbReference>
<evidence type="ECO:0000256" key="1">
    <source>
        <dbReference type="SAM" id="MobiDB-lite"/>
    </source>
</evidence>
<dbReference type="AlphaFoldDB" id="A0A6J4TST8"/>
<reference evidence="2" key="1">
    <citation type="submission" date="2020-02" db="EMBL/GenBank/DDBJ databases">
        <authorList>
            <person name="Meier V. D."/>
        </authorList>
    </citation>
    <scope>NUCLEOTIDE SEQUENCE</scope>
    <source>
        <strain evidence="2">AVDCRST_MAG62</strain>
    </source>
</reference>
<protein>
    <submittedName>
        <fullName evidence="2">Uncharacterized protein</fullName>
    </submittedName>
</protein>
<feature type="non-terminal residue" evidence="2">
    <location>
        <position position="1"/>
    </location>
</feature>
<evidence type="ECO:0000313" key="2">
    <source>
        <dbReference type="EMBL" id="CAA9530665.1"/>
    </source>
</evidence>
<sequence length="167" mass="18757">ALLSISRFPRRRRSVRHDAPRPDCRIACRLPSWVPDDDLGTGRARRIVPVRGGWPSADHARIDHRRARARLPAAADRRRRGQAAGRVRASPAASRDQRGLCQLHRADLPGRPLCGPGQRLRLVDASRVRRLQRDILGSLPLLQPAAHGLSRLETGGRRSRPLRSFRL</sequence>
<proteinExistence type="predicted"/>
<gene>
    <name evidence="2" type="ORF">AVDCRST_MAG62-1842</name>
</gene>
<accession>A0A6J4TST8</accession>
<feature type="non-terminal residue" evidence="2">
    <location>
        <position position="167"/>
    </location>
</feature>